<name>A0AA88XEF9_PINIB</name>
<dbReference type="PROSITE" id="PS50994">
    <property type="entry name" value="INTEGRASE"/>
    <property type="match status" value="1"/>
</dbReference>
<feature type="region of interest" description="Disordered" evidence="1">
    <location>
        <begin position="133"/>
        <end position="157"/>
    </location>
</feature>
<sequence length="1974" mass="223612">MSIHSDPGVRRSMRTRTLTLPAHEVYKLKCDKHYADLLEIKNDLDSCVLEIDKAKQHKGTLEALEKLLTSVITAYIKASDRFAEFLTSVRTTESKSELTYFESQRDRFHSKANAAHNKLRNFLSSIEDCDKKSRKSSSSLTSSHSSTRSSASSILKRKEAKLEAQRARLRHLDEELELEARLEKVRAKKEFDMIASEVNALREPPELHNIVPSVSSEQRTREYVESISQDMCTTRPADMCNDKHVPVVDPYISEQSANLMSDLRPPASFPIANSVLDPTVQPFAPRQESVQNTALVDTFTKHLVKRDLIMSRLSKYDDDPMMYVSWKASFQTIMKEIGASATEELELLCQKLGPESTKQAKTIKACNSNNPSVAISKIWERLDKRFGAPELVERYLHNRIKDFPDITTDKYHLLYDLLDLASEIASIKSQSKFSSIFAHFDSRTGVQGLAEKLPWNLKEKWTTEATKYKQSNHVMFPPFSFFVKFLENMADMKNDPAFHFERKGTQRNLGRQQGQLNKQNQGKPGLQTPIVSAKKTETTVVSSESANSVICILHKNGKHTLNDCYPFRQKPIAERKKLILTSGICFKCCSGKKHRAKNCKTDVTCSICKEKTHPTALHENMESVQQTVPPKTDIVNTKMHEGETTPKTVITSCTQVPGVSKSCAKIVPVRIFHASDPHKVMLSYATVDDQSNQTLATSSLFDYFNVRTPDVRYTLVSCSGSVSAAGRMDEGFIVQSLDGTCEFAIPRLVECNELPNNRNEIPSSEVAKQYPHLQCISTFIPPIDDGVGMDLLIGRDIVRAHIVQDQLVGEGDQPFGQKLPLGWVIVGQICLGGAHIPDVKSYKTFIFGNGRHSNFEPCDSEMTIHQDQIFSKTDQDEKLGLSVEDRQFLDIMESSFHQDSDGHWVAPLPFKSNRTILPNNRPQALRRAKSLDSSLRNDPVKCEHVIDFMQKLFDKGHIEKAPDLPVDSERWYLPMFGIYHPRKPGSIRVVFDSSAQFQGTSLNDVLIKGPDLANNLQGILMRFRKERFAVLADVEQMFHNFRVTEDHRNYLRFLWHANNDIEEPLTEFRMTVHVFGNRTSPAVANYGIRRSVLSAEPDVQEYVCHNFYVDDGLMSFTSVEKAVDLVKRTQHALYDGGRLRLHKVASNSTEVLAQFPKEDLAKDLKNLDFGHDSLPEQRSLGIAWDIMTDSFVFRVNPESKPFTRRGVLSVINSLFDPIGITAPVTVEGKLLLREAMTFTCDWDEPLPDMFRLHFEKWVYELNSLQNFSVPRMYCDLSVEESLRVEIHVFSDASRDAVAAVAFIKVFSGDRSEVGFLLGKAKVAPAHGHTIPRLELCAAVLAVEIAEIAREQLCLQKDVFTFYTDSQVVLGYISNDSKRFHVYVANRVSRIRSFCGPEYWRHVTSDQNPADVATRGCSALNLPNSIWITGPSFLAHGKSLDPSQAYDLVDPETDQEVRKNVVSLKTAFLQPKFWCGRFERISKWTGLVRGIMVIKRMLARRASKEVNELDLKENVQNFIIKQVQLERYPDDIHAISNGKGPPRNSTLLSLNPVMDQNGILRVGGRVSQSNMILDGNVATKPIIIPKDHHIGLLLVRHFHDQVHHQGRHITEGAIRSAGYWIVGCRRLVNSVIQSCLECRKLRGKLGWTQMAELPHDRLEPGPPFSFVGVDVFGPWPVVVRRTTRGVTTTSKRWGVLFTCLVSRAVHVELVEEMSSNAFINALRRFLAIRGPVRQFRSDRGSNFIGAVKELGIHASFIEDGPVKQFLTQNGSSWIFNPPYAHHFGGAWERMIGVCRRILDAILLENRSKDLTHETLSTFMAEACAIMNGSPLVPVSTDPESPSILTPSQILTHKVSNYAGNLDVTDFGRKDAMKSQWKLVQHLADNFWRRWQAEYMHSLQVRQKWQLPGETFKERDVVLVKDDDCRRNQWPLGVIDEVYQSKDSMVRKVKVSIVRGNSRVSYVRPISELVRLVEFQ</sequence>
<dbReference type="PANTHER" id="PTHR47331">
    <property type="entry name" value="PHD-TYPE DOMAIN-CONTAINING PROTEIN"/>
    <property type="match status" value="1"/>
</dbReference>
<keyword evidence="4" id="KW-1185">Reference proteome</keyword>
<dbReference type="Pfam" id="PF18701">
    <property type="entry name" value="DUF5641"/>
    <property type="match status" value="1"/>
</dbReference>
<dbReference type="Proteomes" id="UP001186944">
    <property type="component" value="Unassembled WGS sequence"/>
</dbReference>
<dbReference type="EMBL" id="VSWD01000013">
    <property type="protein sequence ID" value="KAK3083749.1"/>
    <property type="molecule type" value="Genomic_DNA"/>
</dbReference>
<protein>
    <recommendedName>
        <fullName evidence="2">Integrase catalytic domain-containing protein</fullName>
    </recommendedName>
</protein>
<dbReference type="Gene3D" id="3.30.420.10">
    <property type="entry name" value="Ribonuclease H-like superfamily/Ribonuclease H"/>
    <property type="match status" value="1"/>
</dbReference>
<accession>A0AA88XEF9</accession>
<proteinExistence type="predicted"/>
<feature type="compositionally biased region" description="Low complexity" evidence="1">
    <location>
        <begin position="508"/>
        <end position="523"/>
    </location>
</feature>
<feature type="compositionally biased region" description="Low complexity" evidence="1">
    <location>
        <begin position="136"/>
        <end position="153"/>
    </location>
</feature>
<dbReference type="GO" id="GO:0003676">
    <property type="term" value="F:nucleic acid binding"/>
    <property type="evidence" value="ECO:0007669"/>
    <property type="project" value="InterPro"/>
</dbReference>
<dbReference type="InterPro" id="IPR001584">
    <property type="entry name" value="Integrase_cat-core"/>
</dbReference>
<dbReference type="Gene3D" id="3.10.10.10">
    <property type="entry name" value="HIV Type 1 Reverse Transcriptase, subunit A, domain 1"/>
    <property type="match status" value="1"/>
</dbReference>
<dbReference type="CDD" id="cd01644">
    <property type="entry name" value="RT_pepA17"/>
    <property type="match status" value="1"/>
</dbReference>
<dbReference type="Pfam" id="PF05380">
    <property type="entry name" value="Peptidase_A17"/>
    <property type="match status" value="1"/>
</dbReference>
<feature type="domain" description="Integrase catalytic" evidence="2">
    <location>
        <begin position="1657"/>
        <end position="1853"/>
    </location>
</feature>
<evidence type="ECO:0000313" key="3">
    <source>
        <dbReference type="EMBL" id="KAK3083749.1"/>
    </source>
</evidence>
<reference evidence="3" key="1">
    <citation type="submission" date="2019-08" db="EMBL/GenBank/DDBJ databases">
        <title>The improved chromosome-level genome for the pearl oyster Pinctada fucata martensii using PacBio sequencing and Hi-C.</title>
        <authorList>
            <person name="Zheng Z."/>
        </authorList>
    </citation>
    <scope>NUCLEOTIDE SEQUENCE</scope>
    <source>
        <strain evidence="3">ZZ-2019</strain>
        <tissue evidence="3">Adductor muscle</tissue>
    </source>
</reference>
<dbReference type="InterPro" id="IPR043128">
    <property type="entry name" value="Rev_trsase/Diguanyl_cyclase"/>
</dbReference>
<dbReference type="SUPFAM" id="SSF53098">
    <property type="entry name" value="Ribonuclease H-like"/>
    <property type="match status" value="1"/>
</dbReference>
<dbReference type="InterPro" id="IPR043502">
    <property type="entry name" value="DNA/RNA_pol_sf"/>
</dbReference>
<feature type="region of interest" description="Disordered" evidence="1">
    <location>
        <begin position="506"/>
        <end position="528"/>
    </location>
</feature>
<dbReference type="InterPro" id="IPR012337">
    <property type="entry name" value="RNaseH-like_sf"/>
</dbReference>
<dbReference type="Gene3D" id="3.30.70.270">
    <property type="match status" value="1"/>
</dbReference>
<dbReference type="PANTHER" id="PTHR47331:SF6">
    <property type="entry name" value="DOUBLECORTIN DOMAIN-CONTAINING PROTEIN"/>
    <property type="match status" value="1"/>
</dbReference>
<gene>
    <name evidence="3" type="ORF">FSP39_002546</name>
</gene>
<evidence type="ECO:0000256" key="1">
    <source>
        <dbReference type="SAM" id="MobiDB-lite"/>
    </source>
</evidence>
<dbReference type="InterPro" id="IPR008042">
    <property type="entry name" value="Retrotrans_Pao"/>
</dbReference>
<evidence type="ECO:0000313" key="4">
    <source>
        <dbReference type="Proteomes" id="UP001186944"/>
    </source>
</evidence>
<comment type="caution">
    <text evidence="3">The sequence shown here is derived from an EMBL/GenBank/DDBJ whole genome shotgun (WGS) entry which is preliminary data.</text>
</comment>
<dbReference type="InterPro" id="IPR040676">
    <property type="entry name" value="DUF5641"/>
</dbReference>
<evidence type="ECO:0000259" key="2">
    <source>
        <dbReference type="PROSITE" id="PS50994"/>
    </source>
</evidence>
<dbReference type="InterPro" id="IPR036397">
    <property type="entry name" value="RNaseH_sf"/>
</dbReference>
<dbReference type="SUPFAM" id="SSF56672">
    <property type="entry name" value="DNA/RNA polymerases"/>
    <property type="match status" value="1"/>
</dbReference>
<dbReference type="GO" id="GO:0015074">
    <property type="term" value="P:DNA integration"/>
    <property type="evidence" value="ECO:0007669"/>
    <property type="project" value="InterPro"/>
</dbReference>
<organism evidence="3 4">
    <name type="scientific">Pinctada imbricata</name>
    <name type="common">Atlantic pearl-oyster</name>
    <name type="synonym">Pinctada martensii</name>
    <dbReference type="NCBI Taxonomy" id="66713"/>
    <lineage>
        <taxon>Eukaryota</taxon>
        <taxon>Metazoa</taxon>
        <taxon>Spiralia</taxon>
        <taxon>Lophotrochozoa</taxon>
        <taxon>Mollusca</taxon>
        <taxon>Bivalvia</taxon>
        <taxon>Autobranchia</taxon>
        <taxon>Pteriomorphia</taxon>
        <taxon>Pterioida</taxon>
        <taxon>Pterioidea</taxon>
        <taxon>Pteriidae</taxon>
        <taxon>Pinctada</taxon>
    </lineage>
</organism>